<organism evidence="1 2">
    <name type="scientific">Larimichthys crocea</name>
    <name type="common">Large yellow croaker</name>
    <name type="synonym">Pseudosciaena crocea</name>
    <dbReference type="NCBI Taxonomy" id="215358"/>
    <lineage>
        <taxon>Eukaryota</taxon>
        <taxon>Metazoa</taxon>
        <taxon>Chordata</taxon>
        <taxon>Craniata</taxon>
        <taxon>Vertebrata</taxon>
        <taxon>Euteleostomi</taxon>
        <taxon>Actinopterygii</taxon>
        <taxon>Neopterygii</taxon>
        <taxon>Teleostei</taxon>
        <taxon>Neoteleostei</taxon>
        <taxon>Acanthomorphata</taxon>
        <taxon>Eupercaria</taxon>
        <taxon>Sciaenidae</taxon>
        <taxon>Larimichthys</taxon>
    </lineage>
</organism>
<proteinExistence type="predicted"/>
<comment type="caution">
    <text evidence="1">The sequence shown here is derived from an EMBL/GenBank/DDBJ whole genome shotgun (WGS) entry which is preliminary data.</text>
</comment>
<reference evidence="1" key="1">
    <citation type="submission" date="2018-11" db="EMBL/GenBank/DDBJ databases">
        <title>The sequence and de novo assembly of Larimichthys crocea genome using PacBio and Hi-C technologies.</title>
        <authorList>
            <person name="Xu P."/>
            <person name="Chen B."/>
            <person name="Zhou Z."/>
            <person name="Ke Q."/>
            <person name="Wu Y."/>
            <person name="Bai H."/>
            <person name="Pu F."/>
        </authorList>
    </citation>
    <scope>NUCLEOTIDE SEQUENCE</scope>
    <source>
        <tissue evidence="1">Muscle</tissue>
    </source>
</reference>
<dbReference type="Proteomes" id="UP000793456">
    <property type="component" value="Chromosome XVII"/>
</dbReference>
<evidence type="ECO:0000313" key="2">
    <source>
        <dbReference type="Proteomes" id="UP000793456"/>
    </source>
</evidence>
<keyword evidence="2" id="KW-1185">Reference proteome</keyword>
<dbReference type="EMBL" id="CM011690">
    <property type="protein sequence ID" value="TMS08273.1"/>
    <property type="molecule type" value="Genomic_DNA"/>
</dbReference>
<name>A0ACD3QP44_LARCR</name>
<accession>A0ACD3QP44</accession>
<gene>
    <name evidence="1" type="ORF">E3U43_005756</name>
</gene>
<sequence length="161" mass="18166">MSRYFTVWVSFGILSPLLLAVGAIECLERETLLRRIPSTVTQVTECLMECTGMTYIKKLQLQDNHNIRFQDSSEGDLGEYCWSTELKCTIGESFHLAYVVLPVDISSVRHEMLEVKTTATTLHGHNSPTTITESCGLRYDCHTALQEHSGDRDFILHTSGH</sequence>
<protein>
    <submittedName>
        <fullName evidence="1">Uncharacterized protein</fullName>
    </submittedName>
</protein>
<evidence type="ECO:0000313" key="1">
    <source>
        <dbReference type="EMBL" id="TMS08273.1"/>
    </source>
</evidence>